<gene>
    <name evidence="1" type="ORF">RISK_006350</name>
</gene>
<evidence type="ECO:0000313" key="2">
    <source>
        <dbReference type="Proteomes" id="UP000036367"/>
    </source>
</evidence>
<dbReference type="AlphaFoldDB" id="A0A0J1E848"/>
<dbReference type="Proteomes" id="UP000036367">
    <property type="component" value="Unassembled WGS sequence"/>
</dbReference>
<name>A0A0J1E848_RHOIS</name>
<keyword evidence="2" id="KW-1185">Reference proteome</keyword>
<dbReference type="STRING" id="595434.RISK_006350"/>
<organism evidence="1 2">
    <name type="scientific">Rhodopirellula islandica</name>
    <dbReference type="NCBI Taxonomy" id="595434"/>
    <lineage>
        <taxon>Bacteria</taxon>
        <taxon>Pseudomonadati</taxon>
        <taxon>Planctomycetota</taxon>
        <taxon>Planctomycetia</taxon>
        <taxon>Pirellulales</taxon>
        <taxon>Pirellulaceae</taxon>
        <taxon>Rhodopirellula</taxon>
    </lineage>
</organism>
<reference evidence="1" key="1">
    <citation type="submission" date="2015-05" db="EMBL/GenBank/DDBJ databases">
        <title>Permanent draft genome of Rhodopirellula islandicus K833.</title>
        <authorList>
            <person name="Kizina J."/>
            <person name="Richter M."/>
            <person name="Glockner F.O."/>
            <person name="Harder J."/>
        </authorList>
    </citation>
    <scope>NUCLEOTIDE SEQUENCE [LARGE SCALE GENOMIC DNA]</scope>
    <source>
        <strain evidence="1">K833</strain>
    </source>
</reference>
<proteinExistence type="predicted"/>
<dbReference type="EMBL" id="LECT01000052">
    <property type="protein sequence ID" value="KLU01634.1"/>
    <property type="molecule type" value="Genomic_DNA"/>
</dbReference>
<protein>
    <submittedName>
        <fullName evidence="1">Uncharacterized protein</fullName>
    </submittedName>
</protein>
<evidence type="ECO:0000313" key="1">
    <source>
        <dbReference type="EMBL" id="KLU01634.1"/>
    </source>
</evidence>
<accession>A0A0J1E848</accession>
<sequence>MGFQPKVTHQRHTSPQVAERRQLFAPSLNDPRFVPVVGLLLISDRTKPLVSA</sequence>
<comment type="caution">
    <text evidence="1">The sequence shown here is derived from an EMBL/GenBank/DDBJ whole genome shotgun (WGS) entry which is preliminary data.</text>
</comment>